<evidence type="ECO:0000313" key="2">
    <source>
        <dbReference type="Proteomes" id="UP000292209"/>
    </source>
</evidence>
<dbReference type="AlphaFoldDB" id="A0A4Q7P8K6"/>
<keyword evidence="2" id="KW-1185">Reference proteome</keyword>
<protein>
    <submittedName>
        <fullName evidence="1">Uncharacterized protein</fullName>
    </submittedName>
</protein>
<reference evidence="1 2" key="1">
    <citation type="submission" date="2019-02" db="EMBL/GenBank/DDBJ databases">
        <title>Genomic Encyclopedia of Archaeal and Bacterial Type Strains, Phase II (KMG-II): from individual species to whole genera.</title>
        <authorList>
            <person name="Goeker M."/>
        </authorList>
    </citation>
    <scope>NUCLEOTIDE SEQUENCE [LARGE SCALE GENOMIC DNA]</scope>
    <source>
        <strain evidence="1 2">DSM 21411</strain>
    </source>
</reference>
<gene>
    <name evidence="1" type="ORF">BC751_1440</name>
</gene>
<sequence length="34" mass="3810">MSYLKPFLNFKIIDSGLNKSENDPANSALARQNL</sequence>
<accession>A0A4Q7P8K6</accession>
<organism evidence="1 2">
    <name type="scientific">Cecembia calidifontis</name>
    <dbReference type="NCBI Taxonomy" id="1187080"/>
    <lineage>
        <taxon>Bacteria</taxon>
        <taxon>Pseudomonadati</taxon>
        <taxon>Bacteroidota</taxon>
        <taxon>Cytophagia</taxon>
        <taxon>Cytophagales</taxon>
        <taxon>Cyclobacteriaceae</taxon>
        <taxon>Cecembia</taxon>
    </lineage>
</organism>
<evidence type="ECO:0000313" key="1">
    <source>
        <dbReference type="EMBL" id="RZS95888.1"/>
    </source>
</evidence>
<proteinExistence type="predicted"/>
<dbReference type="EMBL" id="SGXG01000001">
    <property type="protein sequence ID" value="RZS95888.1"/>
    <property type="molecule type" value="Genomic_DNA"/>
</dbReference>
<dbReference type="Proteomes" id="UP000292209">
    <property type="component" value="Unassembled WGS sequence"/>
</dbReference>
<comment type="caution">
    <text evidence="1">The sequence shown here is derived from an EMBL/GenBank/DDBJ whole genome shotgun (WGS) entry which is preliminary data.</text>
</comment>
<name>A0A4Q7P8K6_9BACT</name>